<feature type="transmembrane region" description="Helical" evidence="7">
    <location>
        <begin position="191"/>
        <end position="220"/>
    </location>
</feature>
<feature type="transmembrane region" description="Helical" evidence="7">
    <location>
        <begin position="38"/>
        <end position="61"/>
    </location>
</feature>
<comment type="similarity">
    <text evidence="2 6">Belongs to the ABC-3 integral membrane protein family.</text>
</comment>
<dbReference type="Pfam" id="PF00950">
    <property type="entry name" value="ABC-3"/>
    <property type="match status" value="1"/>
</dbReference>
<dbReference type="PANTHER" id="PTHR30477">
    <property type="entry name" value="ABC-TRANSPORTER METAL-BINDING PROTEIN"/>
    <property type="match status" value="1"/>
</dbReference>
<keyword evidence="3 6" id="KW-0812">Transmembrane</keyword>
<gene>
    <name evidence="8" type="ordered locus">PSMK_15570</name>
</gene>
<dbReference type="RefSeq" id="WP_014436934.1">
    <property type="nucleotide sequence ID" value="NC_017080.1"/>
</dbReference>
<feature type="transmembrane region" description="Helical" evidence="7">
    <location>
        <begin position="146"/>
        <end position="162"/>
    </location>
</feature>
<feature type="transmembrane region" description="Helical" evidence="7">
    <location>
        <begin position="232"/>
        <end position="252"/>
    </location>
</feature>
<keyword evidence="4 7" id="KW-1133">Transmembrane helix</keyword>
<dbReference type="PANTHER" id="PTHR30477:SF19">
    <property type="entry name" value="METAL ABC TRANSPORTER PERMEASE"/>
    <property type="match status" value="1"/>
</dbReference>
<evidence type="ECO:0000256" key="1">
    <source>
        <dbReference type="ARBA" id="ARBA00004141"/>
    </source>
</evidence>
<dbReference type="KEGG" id="phm:PSMK_15570"/>
<keyword evidence="9" id="KW-1185">Reference proteome</keyword>
<dbReference type="HOGENOM" id="CLU_965374_0_0_0"/>
<sequence>MDFLASWPLFLRPYLLTLTAAALLSLVGVVAAARRQVFVAAAVAQASTLGYALFGLFAGGSVISGLSLALRDALSVAAAVLAAALTMLGGAGLREGSRLDADELTAAVFILGGAGSVLALSGAPAGMEQLRRLQASSVIGASTPDVVALAVLLIAAAAFLLVRHRALVLVLTDPVLAAAIGLRLWAWNLGLAVACGLTLGLAVRSTGVLYAFAVLALPVMIAKQFSGRVRDLLVAAPAVAVGCGLLGLYLAYDFDLPPGQVIAVLLCLLLTLAALARTAWEAAAAGPA</sequence>
<dbReference type="Gene3D" id="1.10.3470.10">
    <property type="entry name" value="ABC transporter involved in vitamin B12 uptake, BtuC"/>
    <property type="match status" value="1"/>
</dbReference>
<evidence type="ECO:0000256" key="3">
    <source>
        <dbReference type="ARBA" id="ARBA00022692"/>
    </source>
</evidence>
<feature type="transmembrane region" description="Helical" evidence="7">
    <location>
        <begin position="105"/>
        <end position="126"/>
    </location>
</feature>
<dbReference type="STRING" id="1142394.PSMK_15570"/>
<keyword evidence="5 7" id="KW-0472">Membrane</keyword>
<feature type="transmembrane region" description="Helical" evidence="7">
    <location>
        <begin position="12"/>
        <end position="31"/>
    </location>
</feature>
<dbReference type="GO" id="GO:0043190">
    <property type="term" value="C:ATP-binding cassette (ABC) transporter complex"/>
    <property type="evidence" value="ECO:0007669"/>
    <property type="project" value="InterPro"/>
</dbReference>
<evidence type="ECO:0000313" key="8">
    <source>
        <dbReference type="EMBL" id="BAM03716.1"/>
    </source>
</evidence>
<dbReference type="eggNOG" id="COG1108">
    <property type="taxonomic scope" value="Bacteria"/>
</dbReference>
<feature type="transmembrane region" description="Helical" evidence="7">
    <location>
        <begin position="167"/>
        <end position="185"/>
    </location>
</feature>
<dbReference type="Proteomes" id="UP000007881">
    <property type="component" value="Chromosome"/>
</dbReference>
<evidence type="ECO:0000256" key="2">
    <source>
        <dbReference type="ARBA" id="ARBA00008034"/>
    </source>
</evidence>
<dbReference type="AlphaFoldDB" id="I0IEM8"/>
<dbReference type="EMBL" id="AP012338">
    <property type="protein sequence ID" value="BAM03716.1"/>
    <property type="molecule type" value="Genomic_DNA"/>
</dbReference>
<protein>
    <submittedName>
        <fullName evidence="8">ABC transporter permease protein</fullName>
    </submittedName>
</protein>
<dbReference type="InterPro" id="IPR037294">
    <property type="entry name" value="ABC_BtuC-like"/>
</dbReference>
<evidence type="ECO:0000313" key="9">
    <source>
        <dbReference type="Proteomes" id="UP000007881"/>
    </source>
</evidence>
<evidence type="ECO:0000256" key="5">
    <source>
        <dbReference type="ARBA" id="ARBA00023136"/>
    </source>
</evidence>
<comment type="subcellular location">
    <subcellularLocation>
        <location evidence="6">Cell membrane</location>
        <topology evidence="6">Multi-pass membrane protein</topology>
    </subcellularLocation>
    <subcellularLocation>
        <location evidence="1">Membrane</location>
        <topology evidence="1">Multi-pass membrane protein</topology>
    </subcellularLocation>
</comment>
<evidence type="ECO:0000256" key="4">
    <source>
        <dbReference type="ARBA" id="ARBA00022989"/>
    </source>
</evidence>
<reference evidence="8 9" key="1">
    <citation type="submission" date="2012-02" db="EMBL/GenBank/DDBJ databases">
        <title>Complete genome sequence of Phycisphaera mikurensis NBRC 102666.</title>
        <authorList>
            <person name="Ankai A."/>
            <person name="Hosoyama A."/>
            <person name="Terui Y."/>
            <person name="Sekine M."/>
            <person name="Fukai R."/>
            <person name="Kato Y."/>
            <person name="Nakamura S."/>
            <person name="Yamada-Narita S."/>
            <person name="Kawakoshi A."/>
            <person name="Fukunaga Y."/>
            <person name="Yamazaki S."/>
            <person name="Fujita N."/>
        </authorList>
    </citation>
    <scope>NUCLEOTIDE SEQUENCE [LARGE SCALE GENOMIC DNA]</scope>
    <source>
        <strain evidence="9">NBRC 102666 / KCTC 22515 / FYK2301M01</strain>
    </source>
</reference>
<organism evidence="8 9">
    <name type="scientific">Phycisphaera mikurensis (strain NBRC 102666 / KCTC 22515 / FYK2301M01)</name>
    <dbReference type="NCBI Taxonomy" id="1142394"/>
    <lineage>
        <taxon>Bacteria</taxon>
        <taxon>Pseudomonadati</taxon>
        <taxon>Planctomycetota</taxon>
        <taxon>Phycisphaerae</taxon>
        <taxon>Phycisphaerales</taxon>
        <taxon>Phycisphaeraceae</taxon>
        <taxon>Phycisphaera</taxon>
    </lineage>
</organism>
<name>I0IEM8_PHYMF</name>
<dbReference type="SUPFAM" id="SSF81345">
    <property type="entry name" value="ABC transporter involved in vitamin B12 uptake, BtuC"/>
    <property type="match status" value="1"/>
</dbReference>
<feature type="transmembrane region" description="Helical" evidence="7">
    <location>
        <begin position="73"/>
        <end position="93"/>
    </location>
</feature>
<feature type="transmembrane region" description="Helical" evidence="7">
    <location>
        <begin position="258"/>
        <end position="276"/>
    </location>
</feature>
<proteinExistence type="inferred from homology"/>
<dbReference type="GO" id="GO:0010043">
    <property type="term" value="P:response to zinc ion"/>
    <property type="evidence" value="ECO:0007669"/>
    <property type="project" value="TreeGrafter"/>
</dbReference>
<evidence type="ECO:0000256" key="6">
    <source>
        <dbReference type="RuleBase" id="RU003943"/>
    </source>
</evidence>
<keyword evidence="6" id="KW-0813">Transport</keyword>
<evidence type="ECO:0000256" key="7">
    <source>
        <dbReference type="SAM" id="Phobius"/>
    </source>
</evidence>
<dbReference type="InterPro" id="IPR001626">
    <property type="entry name" value="ABC_TroCD"/>
</dbReference>
<dbReference type="GO" id="GO:0055085">
    <property type="term" value="P:transmembrane transport"/>
    <property type="evidence" value="ECO:0007669"/>
    <property type="project" value="InterPro"/>
</dbReference>
<accession>I0IEM8</accession>